<gene>
    <name evidence="2" type="ORF">LIY65_08475</name>
</gene>
<accession>A0AAW4U9X9</accession>
<dbReference type="AlphaFoldDB" id="A0AAW4U9X9"/>
<evidence type="ECO:0000313" key="3">
    <source>
        <dbReference type="Proteomes" id="UP001198190"/>
    </source>
</evidence>
<evidence type="ECO:0000313" key="2">
    <source>
        <dbReference type="EMBL" id="MCB6828730.1"/>
    </source>
</evidence>
<feature type="coiled-coil region" evidence="1">
    <location>
        <begin position="155"/>
        <end position="185"/>
    </location>
</feature>
<dbReference type="RefSeq" id="WP_227153068.1">
    <property type="nucleotide sequence ID" value="NZ_JAJCGD010000023.1"/>
</dbReference>
<keyword evidence="1" id="KW-0175">Coiled coil</keyword>
<protein>
    <recommendedName>
        <fullName evidence="4">P-type conjugative transfer protein TrbJ</fullName>
    </recommendedName>
</protein>
<evidence type="ECO:0008006" key="4">
    <source>
        <dbReference type="Google" id="ProtNLM"/>
    </source>
</evidence>
<proteinExistence type="predicted"/>
<sequence>MINKKFLAGIIFTGLCTGFLLSPNLIKTEASVYVTDVQNIAQNTQTAINTAANAVNTANQVALTIRNLTSMDAKALLAHYLGIDNQYKKLMDYLDEQVGTLDLNTSTDTILSEMGANGNLYGTGMSEAEFKNNVKKMYHIEDETYVSALNVGRQQERIEDSVASIQTALENLNAAQGEKEALQAQGQIASQGILEQNKATNALLTLIAVTATKNLAENAEKQATIKKQEEFAEDTKTNAQRAITQIEEKSDSNWNNYQDIVHGRY</sequence>
<comment type="caution">
    <text evidence="2">The sequence shown here is derived from an EMBL/GenBank/DDBJ whole genome shotgun (WGS) entry which is preliminary data.</text>
</comment>
<organism evidence="2 3">
    <name type="scientific">Megamonas funiformis</name>
    <dbReference type="NCBI Taxonomy" id="437897"/>
    <lineage>
        <taxon>Bacteria</taxon>
        <taxon>Bacillati</taxon>
        <taxon>Bacillota</taxon>
        <taxon>Negativicutes</taxon>
        <taxon>Selenomonadales</taxon>
        <taxon>Selenomonadaceae</taxon>
        <taxon>Megamonas</taxon>
    </lineage>
</organism>
<dbReference type="EMBL" id="JAJCGD010000023">
    <property type="protein sequence ID" value="MCB6828730.1"/>
    <property type="molecule type" value="Genomic_DNA"/>
</dbReference>
<reference evidence="2" key="1">
    <citation type="submission" date="2021-10" db="EMBL/GenBank/DDBJ databases">
        <title>Collection of gut derived symbiotic bacterial strains cultured from healthy donors.</title>
        <authorList>
            <person name="Lin H."/>
            <person name="Littmann E."/>
            <person name="Claire K."/>
            <person name="Pamer E."/>
        </authorList>
    </citation>
    <scope>NUCLEOTIDE SEQUENCE</scope>
    <source>
        <strain evidence="2">MSK.7.16</strain>
    </source>
</reference>
<name>A0AAW4U9X9_9FIRM</name>
<dbReference type="Proteomes" id="UP001198190">
    <property type="component" value="Unassembled WGS sequence"/>
</dbReference>
<evidence type="ECO:0000256" key="1">
    <source>
        <dbReference type="SAM" id="Coils"/>
    </source>
</evidence>